<feature type="region of interest" description="Disordered" evidence="14">
    <location>
        <begin position="1"/>
        <end position="31"/>
    </location>
</feature>
<dbReference type="Proteomes" id="UP000316476">
    <property type="component" value="Unassembled WGS sequence"/>
</dbReference>
<evidence type="ECO:0000313" key="19">
    <source>
        <dbReference type="Proteomes" id="UP000317238"/>
    </source>
</evidence>
<organism evidence="17 18">
    <name type="scientific">Crateriforma conspicua</name>
    <dbReference type="NCBI Taxonomy" id="2527996"/>
    <lineage>
        <taxon>Bacteria</taxon>
        <taxon>Pseudomonadati</taxon>
        <taxon>Planctomycetota</taxon>
        <taxon>Planctomycetia</taxon>
        <taxon>Planctomycetales</taxon>
        <taxon>Planctomycetaceae</taxon>
        <taxon>Crateriforma</taxon>
    </lineage>
</organism>
<comment type="subcellular location">
    <subcellularLocation>
        <location evidence="2 13">Cytoplasm</location>
    </subcellularLocation>
</comment>
<dbReference type="EMBL" id="SJPZ01000001">
    <property type="protein sequence ID" value="TWU64906.1"/>
    <property type="molecule type" value="Genomic_DNA"/>
</dbReference>
<comment type="function">
    <text evidence="1 13">Essential for recycling GMP and indirectly, cGMP.</text>
</comment>
<dbReference type="PROSITE" id="PS50052">
    <property type="entry name" value="GUANYLATE_KINASE_2"/>
    <property type="match status" value="1"/>
</dbReference>
<dbReference type="InterPro" id="IPR020590">
    <property type="entry name" value="Guanylate_kinase_CS"/>
</dbReference>
<comment type="caution">
    <text evidence="17">The sequence shown here is derived from an EMBL/GenBank/DDBJ whole genome shotgun (WGS) entry which is preliminary data.</text>
</comment>
<gene>
    <name evidence="13 17" type="primary">gmk</name>
    <name evidence="16" type="ORF">Pan14r_34690</name>
    <name evidence="17" type="ORF">V7x_04500</name>
</gene>
<evidence type="ECO:0000313" key="17">
    <source>
        <dbReference type="EMBL" id="TWU64906.1"/>
    </source>
</evidence>
<feature type="binding site" evidence="13">
    <location>
        <begin position="40"/>
        <end position="47"/>
    </location>
    <ligand>
        <name>ATP</name>
        <dbReference type="ChEBI" id="CHEBI:30616"/>
    </ligand>
</feature>
<dbReference type="NCBIfam" id="TIGR03263">
    <property type="entry name" value="guanyl_kin"/>
    <property type="match status" value="1"/>
</dbReference>
<dbReference type="PROSITE" id="PS00856">
    <property type="entry name" value="GUANYLATE_KINASE_1"/>
    <property type="match status" value="1"/>
</dbReference>
<dbReference type="SMART" id="SM00072">
    <property type="entry name" value="GuKc"/>
    <property type="match status" value="1"/>
</dbReference>
<evidence type="ECO:0000256" key="11">
    <source>
        <dbReference type="ARBA" id="ARBA00030128"/>
    </source>
</evidence>
<accession>A0A5C6FRM6</accession>
<dbReference type="InterPro" id="IPR027417">
    <property type="entry name" value="P-loop_NTPase"/>
</dbReference>
<proteinExistence type="inferred from homology"/>
<dbReference type="EC" id="2.7.4.8" evidence="4 13"/>
<dbReference type="GO" id="GO:0005829">
    <property type="term" value="C:cytosol"/>
    <property type="evidence" value="ECO:0007669"/>
    <property type="project" value="TreeGrafter"/>
</dbReference>
<name>A0A5C6FRM6_9PLAN</name>
<dbReference type="PANTHER" id="PTHR23117:SF13">
    <property type="entry name" value="GUANYLATE KINASE"/>
    <property type="match status" value="1"/>
</dbReference>
<dbReference type="Proteomes" id="UP000317238">
    <property type="component" value="Unassembled WGS sequence"/>
</dbReference>
<dbReference type="InterPro" id="IPR008145">
    <property type="entry name" value="GK/Ca_channel_bsu"/>
</dbReference>
<dbReference type="Pfam" id="PF00625">
    <property type="entry name" value="Guanylate_kin"/>
    <property type="match status" value="1"/>
</dbReference>
<dbReference type="Gene3D" id="3.40.50.300">
    <property type="entry name" value="P-loop containing nucleotide triphosphate hydrolases"/>
    <property type="match status" value="1"/>
</dbReference>
<dbReference type="FunFam" id="3.30.63.10:FF:000005">
    <property type="entry name" value="Guanylate kinase"/>
    <property type="match status" value="1"/>
</dbReference>
<comment type="catalytic activity">
    <reaction evidence="12 13">
        <text>GMP + ATP = GDP + ADP</text>
        <dbReference type="Rhea" id="RHEA:20780"/>
        <dbReference type="ChEBI" id="CHEBI:30616"/>
        <dbReference type="ChEBI" id="CHEBI:58115"/>
        <dbReference type="ChEBI" id="CHEBI:58189"/>
        <dbReference type="ChEBI" id="CHEBI:456216"/>
        <dbReference type="EC" id="2.7.4.8"/>
    </reaction>
</comment>
<comment type="similarity">
    <text evidence="3 13">Belongs to the guanylate kinase family.</text>
</comment>
<evidence type="ECO:0000256" key="2">
    <source>
        <dbReference type="ARBA" id="ARBA00004496"/>
    </source>
</evidence>
<dbReference type="CDD" id="cd00071">
    <property type="entry name" value="GMPK"/>
    <property type="match status" value="1"/>
</dbReference>
<evidence type="ECO:0000256" key="12">
    <source>
        <dbReference type="ARBA" id="ARBA00048594"/>
    </source>
</evidence>
<keyword evidence="19" id="KW-1185">Reference proteome</keyword>
<evidence type="ECO:0000256" key="4">
    <source>
        <dbReference type="ARBA" id="ARBA00012961"/>
    </source>
</evidence>
<evidence type="ECO:0000256" key="8">
    <source>
        <dbReference type="ARBA" id="ARBA00022741"/>
    </source>
</evidence>
<dbReference type="EMBL" id="SJPL01000001">
    <property type="protein sequence ID" value="TWT71159.1"/>
    <property type="molecule type" value="Genomic_DNA"/>
</dbReference>
<feature type="compositionally biased region" description="Basic and acidic residues" evidence="14">
    <location>
        <begin position="8"/>
        <end position="19"/>
    </location>
</feature>
<dbReference type="SUPFAM" id="SSF52540">
    <property type="entry name" value="P-loop containing nucleoside triphosphate hydrolases"/>
    <property type="match status" value="1"/>
</dbReference>
<keyword evidence="8 13" id="KW-0547">Nucleotide-binding</keyword>
<protein>
    <recommendedName>
        <fullName evidence="5 13">Guanylate kinase</fullName>
        <ecNumber evidence="4 13">2.7.4.8</ecNumber>
    </recommendedName>
    <alternativeName>
        <fullName evidence="11 13">GMP kinase</fullName>
    </alternativeName>
</protein>
<evidence type="ECO:0000313" key="18">
    <source>
        <dbReference type="Proteomes" id="UP000316476"/>
    </source>
</evidence>
<keyword evidence="9 13" id="KW-0418">Kinase</keyword>
<dbReference type="Gene3D" id="3.30.63.10">
    <property type="entry name" value="Guanylate Kinase phosphate binding domain"/>
    <property type="match status" value="1"/>
</dbReference>
<dbReference type="RefSeq" id="WP_197135838.1">
    <property type="nucleotide sequence ID" value="NZ_SJPL01000001.1"/>
</dbReference>
<reference evidence="18 19" key="1">
    <citation type="submission" date="2019-02" db="EMBL/GenBank/DDBJ databases">
        <title>Deep-cultivation of Planctomycetes and their phenomic and genomic characterization uncovers novel biology.</title>
        <authorList>
            <person name="Wiegand S."/>
            <person name="Jogler M."/>
            <person name="Boedeker C."/>
            <person name="Pinto D."/>
            <person name="Vollmers J."/>
            <person name="Rivas-Marin E."/>
            <person name="Kohn T."/>
            <person name="Peeters S.H."/>
            <person name="Heuer A."/>
            <person name="Rast P."/>
            <person name="Oberbeckmann S."/>
            <person name="Bunk B."/>
            <person name="Jeske O."/>
            <person name="Meyerdierks A."/>
            <person name="Storesund J.E."/>
            <person name="Kallscheuer N."/>
            <person name="Luecker S."/>
            <person name="Lage O.M."/>
            <person name="Pohl T."/>
            <person name="Merkel B.J."/>
            <person name="Hornburger P."/>
            <person name="Mueller R.-W."/>
            <person name="Bruemmer F."/>
            <person name="Labrenz M."/>
            <person name="Spormann A.M."/>
            <person name="Op Den Camp H."/>
            <person name="Overmann J."/>
            <person name="Amann R."/>
            <person name="Jetten M.S.M."/>
            <person name="Mascher T."/>
            <person name="Medema M.H."/>
            <person name="Devos D.P."/>
            <person name="Kaster A.-K."/>
            <person name="Ovreas L."/>
            <person name="Rohde M."/>
            <person name="Galperin M.Y."/>
            <person name="Jogler C."/>
        </authorList>
    </citation>
    <scope>NUCLEOTIDE SEQUENCE [LARGE SCALE GENOMIC DNA]</scope>
    <source>
        <strain evidence="16 19">Pan14r</strain>
        <strain evidence="17 18">V7</strain>
    </source>
</reference>
<sequence length="219" mass="25036">MTQTEIMCHGERQSIESGKRQQRPPGNPTDPVARLVVISGPSGAGKSTVLRRLLRECDLPLAMSVSATTRPPRPGEVNGVDYHFLDRDEFRRRIDAGDFLEWKEVFGLGHYYGTLRSEVTTGLKHGRWVILEIDVQGALAVFQDSRWDPVSFFIHPGDMNELERRLRSRGTEDETKIVARLKTAAREMKFSDHYRHEIINESVDHSVQEICEILKEYCS</sequence>
<evidence type="ECO:0000256" key="1">
    <source>
        <dbReference type="ARBA" id="ARBA00003531"/>
    </source>
</evidence>
<evidence type="ECO:0000256" key="14">
    <source>
        <dbReference type="SAM" id="MobiDB-lite"/>
    </source>
</evidence>
<dbReference type="AlphaFoldDB" id="A0A5C6FRM6"/>
<evidence type="ECO:0000256" key="7">
    <source>
        <dbReference type="ARBA" id="ARBA00022679"/>
    </source>
</evidence>
<dbReference type="GO" id="GO:0005524">
    <property type="term" value="F:ATP binding"/>
    <property type="evidence" value="ECO:0007669"/>
    <property type="project" value="UniProtKB-UniRule"/>
</dbReference>
<accession>A0A5C5Y861</accession>
<evidence type="ECO:0000256" key="13">
    <source>
        <dbReference type="HAMAP-Rule" id="MF_00328"/>
    </source>
</evidence>
<feature type="domain" description="Guanylate kinase-like" evidence="15">
    <location>
        <begin position="33"/>
        <end position="215"/>
    </location>
</feature>
<dbReference type="PANTHER" id="PTHR23117">
    <property type="entry name" value="GUANYLATE KINASE-RELATED"/>
    <property type="match status" value="1"/>
</dbReference>
<evidence type="ECO:0000256" key="10">
    <source>
        <dbReference type="ARBA" id="ARBA00022840"/>
    </source>
</evidence>
<evidence type="ECO:0000256" key="5">
    <source>
        <dbReference type="ARBA" id="ARBA00016296"/>
    </source>
</evidence>
<keyword evidence="7 13" id="KW-0808">Transferase</keyword>
<evidence type="ECO:0000313" key="16">
    <source>
        <dbReference type="EMBL" id="TWT71159.1"/>
    </source>
</evidence>
<evidence type="ECO:0000256" key="3">
    <source>
        <dbReference type="ARBA" id="ARBA00005790"/>
    </source>
</evidence>
<dbReference type="HAMAP" id="MF_00328">
    <property type="entry name" value="Guanylate_kinase"/>
    <property type="match status" value="1"/>
</dbReference>
<dbReference type="InterPro" id="IPR017665">
    <property type="entry name" value="Guanylate_kinase"/>
</dbReference>
<keyword evidence="10 13" id="KW-0067">ATP-binding</keyword>
<evidence type="ECO:0000256" key="9">
    <source>
        <dbReference type="ARBA" id="ARBA00022777"/>
    </source>
</evidence>
<dbReference type="InterPro" id="IPR008144">
    <property type="entry name" value="Guanylate_kin-like_dom"/>
</dbReference>
<keyword evidence="6 13" id="KW-0963">Cytoplasm</keyword>
<evidence type="ECO:0000256" key="6">
    <source>
        <dbReference type="ARBA" id="ARBA00022490"/>
    </source>
</evidence>
<dbReference type="GO" id="GO:0004385">
    <property type="term" value="F:GMP kinase activity"/>
    <property type="evidence" value="ECO:0007669"/>
    <property type="project" value="UniProtKB-UniRule"/>
</dbReference>
<evidence type="ECO:0000259" key="15">
    <source>
        <dbReference type="PROSITE" id="PS50052"/>
    </source>
</evidence>